<accession>A0A401FWF6</accession>
<dbReference type="EMBL" id="BEXT01000001">
    <property type="protein sequence ID" value="GBC61291.1"/>
    <property type="molecule type" value="Genomic_DNA"/>
</dbReference>
<dbReference type="Proteomes" id="UP000288096">
    <property type="component" value="Unassembled WGS sequence"/>
</dbReference>
<keyword evidence="2" id="KW-1185">Reference proteome</keyword>
<protein>
    <submittedName>
        <fullName evidence="1">ATP-binding protein</fullName>
    </submittedName>
</protein>
<dbReference type="AlphaFoldDB" id="A0A401FWF6"/>
<proteinExistence type="predicted"/>
<name>A0A401FWF6_9BACT</name>
<dbReference type="SUPFAM" id="SSF52540">
    <property type="entry name" value="P-loop containing nucleoside triphosphate hydrolases"/>
    <property type="match status" value="1"/>
</dbReference>
<evidence type="ECO:0000313" key="2">
    <source>
        <dbReference type="Proteomes" id="UP000288096"/>
    </source>
</evidence>
<dbReference type="GO" id="GO:0005524">
    <property type="term" value="F:ATP binding"/>
    <property type="evidence" value="ECO:0007669"/>
    <property type="project" value="UniProtKB-KW"/>
</dbReference>
<keyword evidence="1" id="KW-0067">ATP-binding</keyword>
<dbReference type="InterPro" id="IPR027417">
    <property type="entry name" value="P-loop_NTPase"/>
</dbReference>
<dbReference type="OrthoDB" id="5494556at2"/>
<comment type="caution">
    <text evidence="1">The sequence shown here is derived from an EMBL/GenBank/DDBJ whole genome shotgun (WGS) entry which is preliminary data.</text>
</comment>
<reference evidence="2" key="2">
    <citation type="submission" date="2019-01" db="EMBL/GenBank/DDBJ databases">
        <title>Genome sequence of Desulfonema ishimotonii strain Tokyo 01.</title>
        <authorList>
            <person name="Fukui M."/>
        </authorList>
    </citation>
    <scope>NUCLEOTIDE SEQUENCE [LARGE SCALE GENOMIC DNA]</scope>
    <source>
        <strain evidence="2">Tokyo 01</strain>
    </source>
</reference>
<dbReference type="RefSeq" id="WP_124328596.1">
    <property type="nucleotide sequence ID" value="NZ_BEXT01000001.1"/>
</dbReference>
<keyword evidence="1" id="KW-0547">Nucleotide-binding</keyword>
<evidence type="ECO:0000313" key="1">
    <source>
        <dbReference type="EMBL" id="GBC61291.1"/>
    </source>
</evidence>
<organism evidence="1 2">
    <name type="scientific">Desulfonema ishimotonii</name>
    <dbReference type="NCBI Taxonomy" id="45657"/>
    <lineage>
        <taxon>Bacteria</taxon>
        <taxon>Pseudomonadati</taxon>
        <taxon>Thermodesulfobacteriota</taxon>
        <taxon>Desulfobacteria</taxon>
        <taxon>Desulfobacterales</taxon>
        <taxon>Desulfococcaceae</taxon>
        <taxon>Desulfonema</taxon>
    </lineage>
</organism>
<sequence>MPNIRSDDRPDGKFDPEIFAEAYRNLDISPLGGPAFETFAEAGLTEEIMRRLHGKVAASERFQKILFVGHGGCGKSTVLARLARDSRLSEQHYVSMFSLGDDLNFMDAEAIDILFSLYCHLLRMLRDKGFDPPLADFEKQVAPVTERFGTEIRGFDLMQAISEAIRSDSEFREALRKVLTADAESLQANVSGVCDRFSGNSYNCFKINHAVLDRLREEDVSDNVIEKLKEIRDREFRSEMRFIRALKARIGDIQEIHYEPVILKHAWVETPREALILIDDMDKLKRGSAERIFFEQSHLLTFPRARIVFTFPLSVYYSPLFFHIRDHFDCVFIHPLQLYDMTGNRREDAWAAMRSLLRRRMGRLRISEAASDLLIEYSGGLLRTLIGLARQSCRIAMARRMPGIDRAVAEMAVTALAGVFTRFFDGAEYGDVVRKITDVKSKAGMANRDLIYLLRYAFVLEYENPGEPAWYDAHPCLKMSLSGKK</sequence>
<reference evidence="2" key="1">
    <citation type="submission" date="2017-11" db="EMBL/GenBank/DDBJ databases">
        <authorList>
            <person name="Watanabe M."/>
            <person name="Kojima H."/>
        </authorList>
    </citation>
    <scope>NUCLEOTIDE SEQUENCE [LARGE SCALE GENOMIC DNA]</scope>
    <source>
        <strain evidence="2">Tokyo 01</strain>
    </source>
</reference>
<gene>
    <name evidence="1" type="ORF">DENIS_2251</name>
</gene>